<proteinExistence type="predicted"/>
<keyword evidence="1" id="KW-1133">Transmembrane helix</keyword>
<keyword evidence="1" id="KW-0472">Membrane</keyword>
<evidence type="ECO:0000313" key="2">
    <source>
        <dbReference type="Proteomes" id="UP000887565"/>
    </source>
</evidence>
<dbReference type="WBParaSite" id="nRc.2.0.1.t41245-RA">
    <property type="protein sequence ID" value="nRc.2.0.1.t41245-RA"/>
    <property type="gene ID" value="nRc.2.0.1.g41245"/>
</dbReference>
<feature type="transmembrane region" description="Helical" evidence="1">
    <location>
        <begin position="12"/>
        <end position="29"/>
    </location>
</feature>
<accession>A0A915KT02</accession>
<evidence type="ECO:0000313" key="3">
    <source>
        <dbReference type="WBParaSite" id="nRc.2.0.1.t41245-RA"/>
    </source>
</evidence>
<sequence length="196" mass="22677">MDCNRDVNPIDFGVFYLIINHIVEWYFFWHKTLSLKCKEMELDLSTINALPESQMYCQTRHIIGFVGSKSRHLTSFRIGEYCDGSQFNEDDLDDVSYSESNAGDDDPEADVEIVFMPTSTIKPFTSNSVLISHKLFCVYYFSVAKGYRPRRYPLQTLNERKTSRGILQVRGEQLVQSVWMMDRAILGMARALGSWL</sequence>
<organism evidence="2 3">
    <name type="scientific">Romanomermis culicivorax</name>
    <name type="common">Nematode worm</name>
    <dbReference type="NCBI Taxonomy" id="13658"/>
    <lineage>
        <taxon>Eukaryota</taxon>
        <taxon>Metazoa</taxon>
        <taxon>Ecdysozoa</taxon>
        <taxon>Nematoda</taxon>
        <taxon>Enoplea</taxon>
        <taxon>Dorylaimia</taxon>
        <taxon>Mermithida</taxon>
        <taxon>Mermithoidea</taxon>
        <taxon>Mermithidae</taxon>
        <taxon>Romanomermis</taxon>
    </lineage>
</organism>
<reference evidence="3" key="1">
    <citation type="submission" date="2022-11" db="UniProtKB">
        <authorList>
            <consortium name="WormBaseParasite"/>
        </authorList>
    </citation>
    <scope>IDENTIFICATION</scope>
</reference>
<dbReference type="Proteomes" id="UP000887565">
    <property type="component" value="Unplaced"/>
</dbReference>
<evidence type="ECO:0000256" key="1">
    <source>
        <dbReference type="SAM" id="Phobius"/>
    </source>
</evidence>
<protein>
    <submittedName>
        <fullName evidence="3">Uncharacterized protein</fullName>
    </submittedName>
</protein>
<keyword evidence="1" id="KW-0812">Transmembrane</keyword>
<keyword evidence="2" id="KW-1185">Reference proteome</keyword>
<name>A0A915KT02_ROMCU</name>
<dbReference type="AlphaFoldDB" id="A0A915KT02"/>